<dbReference type="Proteomes" id="UP000183257">
    <property type="component" value="Unassembled WGS sequence"/>
</dbReference>
<evidence type="ECO:0000313" key="7">
    <source>
        <dbReference type="EMBL" id="SFW57543.1"/>
    </source>
</evidence>
<name>A0A1K1QCA2_9FLAO</name>
<gene>
    <name evidence="7" type="ORF">SAMN05660313_02595</name>
</gene>
<feature type="transmembrane region" description="Helical" evidence="5">
    <location>
        <begin position="46"/>
        <end position="67"/>
    </location>
</feature>
<feature type="transmembrane region" description="Helical" evidence="5">
    <location>
        <begin position="6"/>
        <end position="25"/>
    </location>
</feature>
<proteinExistence type="predicted"/>
<accession>A0A1K1QCA2</accession>
<evidence type="ECO:0000313" key="8">
    <source>
        <dbReference type="Proteomes" id="UP000183257"/>
    </source>
</evidence>
<feature type="transmembrane region" description="Helical" evidence="5">
    <location>
        <begin position="135"/>
        <end position="165"/>
    </location>
</feature>
<keyword evidence="4 5" id="KW-0472">Membrane</keyword>
<dbReference type="Pfam" id="PF04116">
    <property type="entry name" value="FA_hydroxylase"/>
    <property type="match status" value="1"/>
</dbReference>
<organism evidence="7 8">
    <name type="scientific">Cellulophaga fucicola</name>
    <dbReference type="NCBI Taxonomy" id="76595"/>
    <lineage>
        <taxon>Bacteria</taxon>
        <taxon>Pseudomonadati</taxon>
        <taxon>Bacteroidota</taxon>
        <taxon>Flavobacteriia</taxon>
        <taxon>Flavobacteriales</taxon>
        <taxon>Flavobacteriaceae</taxon>
        <taxon>Cellulophaga</taxon>
    </lineage>
</organism>
<dbReference type="GO" id="GO:0008610">
    <property type="term" value="P:lipid biosynthetic process"/>
    <property type="evidence" value="ECO:0007669"/>
    <property type="project" value="InterPro"/>
</dbReference>
<dbReference type="PANTHER" id="PTHR11863">
    <property type="entry name" value="STEROL DESATURASE"/>
    <property type="match status" value="1"/>
</dbReference>
<dbReference type="EMBL" id="FPIY01000003">
    <property type="protein sequence ID" value="SFW57543.1"/>
    <property type="molecule type" value="Genomic_DNA"/>
</dbReference>
<evidence type="ECO:0000256" key="2">
    <source>
        <dbReference type="ARBA" id="ARBA00022692"/>
    </source>
</evidence>
<evidence type="ECO:0000256" key="5">
    <source>
        <dbReference type="SAM" id="Phobius"/>
    </source>
</evidence>
<dbReference type="STRING" id="76595.SAMN05660313_02595"/>
<keyword evidence="8" id="KW-1185">Reference proteome</keyword>
<keyword evidence="2 5" id="KW-0812">Transmembrane</keyword>
<dbReference type="RefSeq" id="WP_072304217.1">
    <property type="nucleotide sequence ID" value="NZ_FPIY01000003.1"/>
</dbReference>
<dbReference type="GO" id="GO:0005506">
    <property type="term" value="F:iron ion binding"/>
    <property type="evidence" value="ECO:0007669"/>
    <property type="project" value="InterPro"/>
</dbReference>
<evidence type="ECO:0000256" key="4">
    <source>
        <dbReference type="ARBA" id="ARBA00023136"/>
    </source>
</evidence>
<dbReference type="InterPro" id="IPR006694">
    <property type="entry name" value="Fatty_acid_hydroxylase"/>
</dbReference>
<feature type="transmembrane region" description="Helical" evidence="5">
    <location>
        <begin position="79"/>
        <end position="100"/>
    </location>
</feature>
<dbReference type="InterPro" id="IPR050307">
    <property type="entry name" value="Sterol_Desaturase_Related"/>
</dbReference>
<protein>
    <submittedName>
        <fullName evidence="7">Sterol desaturase/sphingolipid hydroxylase, fatty acid hydroxylase superfamily</fullName>
    </submittedName>
</protein>
<dbReference type="AlphaFoldDB" id="A0A1K1QCA2"/>
<evidence type="ECO:0000259" key="6">
    <source>
        <dbReference type="Pfam" id="PF04116"/>
    </source>
</evidence>
<evidence type="ECO:0000256" key="1">
    <source>
        <dbReference type="ARBA" id="ARBA00004370"/>
    </source>
</evidence>
<comment type="subcellular location">
    <subcellularLocation>
        <location evidence="1">Membrane</location>
    </subcellularLocation>
</comment>
<keyword evidence="3 5" id="KW-1133">Transmembrane helix</keyword>
<dbReference type="GO" id="GO:0016491">
    <property type="term" value="F:oxidoreductase activity"/>
    <property type="evidence" value="ECO:0007669"/>
    <property type="project" value="InterPro"/>
</dbReference>
<evidence type="ECO:0000256" key="3">
    <source>
        <dbReference type="ARBA" id="ARBA00022989"/>
    </source>
</evidence>
<feature type="domain" description="Fatty acid hydroxylase" evidence="6">
    <location>
        <begin position="83"/>
        <end position="213"/>
    </location>
</feature>
<sequence length="217" mass="25769">MNLKEPYTFFSLVVFLNIVAYLANIGISYFWNKAFKHQTTINKKEVLSSLLTLFINIAIAIPGYILWTKNIITFSSLNMWLTFILLFIVMDLLMYLLHWASHNIPILKKIHLKHHEHTESFNCVSLYYMSPWESVLFGVLITVIAIVLPVSIYGFIIFLIFNWFYGVVTHLNNSANNPYFLIFTTNNFHKNHHHLFFKNYGFYTFFWDKLFKTEKKD</sequence>
<dbReference type="OrthoDB" id="9770329at2"/>
<dbReference type="GO" id="GO:0016020">
    <property type="term" value="C:membrane"/>
    <property type="evidence" value="ECO:0007669"/>
    <property type="project" value="UniProtKB-SubCell"/>
</dbReference>
<reference evidence="8" key="1">
    <citation type="submission" date="2016-11" db="EMBL/GenBank/DDBJ databases">
        <authorList>
            <person name="Varghese N."/>
            <person name="Submissions S."/>
        </authorList>
    </citation>
    <scope>NUCLEOTIDE SEQUENCE [LARGE SCALE GENOMIC DNA]</scope>
    <source>
        <strain evidence="8">DSM 24786</strain>
    </source>
</reference>